<evidence type="ECO:0000256" key="1">
    <source>
        <dbReference type="SAM" id="Phobius"/>
    </source>
</evidence>
<dbReference type="Proteomes" id="UP001215598">
    <property type="component" value="Unassembled WGS sequence"/>
</dbReference>
<feature type="transmembrane region" description="Helical" evidence="1">
    <location>
        <begin position="51"/>
        <end position="73"/>
    </location>
</feature>
<dbReference type="EMBL" id="JARKIB010000180">
    <property type="protein sequence ID" value="KAJ7727406.1"/>
    <property type="molecule type" value="Genomic_DNA"/>
</dbReference>
<evidence type="ECO:0000313" key="2">
    <source>
        <dbReference type="EMBL" id="KAJ7727406.1"/>
    </source>
</evidence>
<dbReference type="AlphaFoldDB" id="A0AAD7HSN7"/>
<keyword evidence="1" id="KW-0812">Transmembrane</keyword>
<sequence length="156" mass="17147">MFTPQPWTYTLPLVRSLLSEAIESTRCTHALHAVVACPTPTYFPTLPLGPIVHTLVLSLYIAAIFSSLSVALLPIPPPSPQTPFLPHSLYTLLHTYTSFPFSAASRLSAGFYPTCAHLSNPVKRRLTRAWAHTQCRSHMHVGMPAGPECTRTPILC</sequence>
<accession>A0AAD7HSN7</accession>
<name>A0AAD7HSN7_9AGAR</name>
<keyword evidence="3" id="KW-1185">Reference proteome</keyword>
<protein>
    <submittedName>
        <fullName evidence="2">Uncharacterized protein</fullName>
    </submittedName>
</protein>
<proteinExistence type="predicted"/>
<organism evidence="2 3">
    <name type="scientific">Mycena metata</name>
    <dbReference type="NCBI Taxonomy" id="1033252"/>
    <lineage>
        <taxon>Eukaryota</taxon>
        <taxon>Fungi</taxon>
        <taxon>Dikarya</taxon>
        <taxon>Basidiomycota</taxon>
        <taxon>Agaricomycotina</taxon>
        <taxon>Agaricomycetes</taxon>
        <taxon>Agaricomycetidae</taxon>
        <taxon>Agaricales</taxon>
        <taxon>Marasmiineae</taxon>
        <taxon>Mycenaceae</taxon>
        <taxon>Mycena</taxon>
    </lineage>
</organism>
<reference evidence="2" key="1">
    <citation type="submission" date="2023-03" db="EMBL/GenBank/DDBJ databases">
        <title>Massive genome expansion in bonnet fungi (Mycena s.s.) driven by repeated elements and novel gene families across ecological guilds.</title>
        <authorList>
            <consortium name="Lawrence Berkeley National Laboratory"/>
            <person name="Harder C.B."/>
            <person name="Miyauchi S."/>
            <person name="Viragh M."/>
            <person name="Kuo A."/>
            <person name="Thoen E."/>
            <person name="Andreopoulos B."/>
            <person name="Lu D."/>
            <person name="Skrede I."/>
            <person name="Drula E."/>
            <person name="Henrissat B."/>
            <person name="Morin E."/>
            <person name="Kohler A."/>
            <person name="Barry K."/>
            <person name="LaButti K."/>
            <person name="Morin E."/>
            <person name="Salamov A."/>
            <person name="Lipzen A."/>
            <person name="Mereny Z."/>
            <person name="Hegedus B."/>
            <person name="Baldrian P."/>
            <person name="Stursova M."/>
            <person name="Weitz H."/>
            <person name="Taylor A."/>
            <person name="Grigoriev I.V."/>
            <person name="Nagy L.G."/>
            <person name="Martin F."/>
            <person name="Kauserud H."/>
        </authorList>
    </citation>
    <scope>NUCLEOTIDE SEQUENCE</scope>
    <source>
        <strain evidence="2">CBHHK182m</strain>
    </source>
</reference>
<comment type="caution">
    <text evidence="2">The sequence shown here is derived from an EMBL/GenBank/DDBJ whole genome shotgun (WGS) entry which is preliminary data.</text>
</comment>
<keyword evidence="1" id="KW-0472">Membrane</keyword>
<keyword evidence="1" id="KW-1133">Transmembrane helix</keyword>
<gene>
    <name evidence="2" type="ORF">B0H16DRAFT_1590906</name>
</gene>
<evidence type="ECO:0000313" key="3">
    <source>
        <dbReference type="Proteomes" id="UP001215598"/>
    </source>
</evidence>